<dbReference type="FunFam" id="2.120.10.30:FF:000241">
    <property type="entry name" value="Low-density lipoprotein receptor-related protein 6"/>
    <property type="match status" value="3"/>
</dbReference>
<feature type="disulfide bond" evidence="15">
    <location>
        <begin position="936"/>
        <end position="948"/>
    </location>
</feature>
<dbReference type="PROSITE" id="PS01209">
    <property type="entry name" value="LDLRA_1"/>
    <property type="match status" value="11"/>
</dbReference>
<dbReference type="EMBL" id="VTPC01090355">
    <property type="protein sequence ID" value="KAF2883538.1"/>
    <property type="molecule type" value="Genomic_DNA"/>
</dbReference>
<dbReference type="FunFam" id="4.10.400.10:FF:000065">
    <property type="entry name" value="Transmembrane protease serine 7"/>
    <property type="match status" value="1"/>
</dbReference>
<feature type="disulfide bond" evidence="15">
    <location>
        <begin position="1078"/>
        <end position="1093"/>
    </location>
</feature>
<evidence type="ECO:0000313" key="21">
    <source>
        <dbReference type="Proteomes" id="UP000801492"/>
    </source>
</evidence>
<feature type="disulfide bond" evidence="15">
    <location>
        <begin position="1033"/>
        <end position="1048"/>
    </location>
</feature>
<feature type="disulfide bond" evidence="15">
    <location>
        <begin position="2085"/>
        <end position="2100"/>
    </location>
</feature>
<feature type="disulfide bond" evidence="14">
    <location>
        <begin position="2734"/>
        <end position="2744"/>
    </location>
</feature>
<feature type="disulfide bond" evidence="15">
    <location>
        <begin position="996"/>
        <end position="1011"/>
    </location>
</feature>
<dbReference type="Gene3D" id="2.120.10.30">
    <property type="entry name" value="TolB, C-terminal domain"/>
    <property type="match status" value="5"/>
</dbReference>
<feature type="disulfide bond" evidence="15">
    <location>
        <begin position="943"/>
        <end position="961"/>
    </location>
</feature>
<dbReference type="SMART" id="SM00181">
    <property type="entry name" value="EGF"/>
    <property type="match status" value="20"/>
</dbReference>
<feature type="disulfide bond" evidence="15">
    <location>
        <begin position="1905"/>
        <end position="1917"/>
    </location>
</feature>
<feature type="disulfide bond" evidence="15">
    <location>
        <begin position="984"/>
        <end position="1002"/>
    </location>
</feature>
<feature type="disulfide bond" evidence="15">
    <location>
        <begin position="1306"/>
        <end position="1318"/>
    </location>
</feature>
<feature type="disulfide bond" evidence="15">
    <location>
        <begin position="977"/>
        <end position="989"/>
    </location>
</feature>
<dbReference type="Gene3D" id="4.10.400.10">
    <property type="entry name" value="Low-density Lipoprotein Receptor"/>
    <property type="match status" value="22"/>
</dbReference>
<sequence length="3045" mass="337686">MPAINERVLLIARTNEIRGVDLLQPYYHTIPTISLPQVLTPSQLEFHGRNNTLYWSDSQVNEVKRTGLTTGPTQTLIDTGIDKPSGLAVDWLSNILFVGSPSGILVCNLHGEYSTVILEGTDVISLAANPAQGRLYWISLLEGNASIETSAMDGSGQVTLVSDLPSISKGLSIDLEAQRLYWISEYELFYSDLQGNGVTKLKLPLGVSVAAATVYKEHIYYADDDDQSIHVVNKTTGADDTILRNSTGGVLALRIYDPAQQTGNHTCGGTTRNCQHLCLPISATNYTCHCATGYQIDPNDPTLCQSIPLFLFYSINWEIRGMPLDGNNYTQVLGPISRVSMASSIDFVADDDKILWADSDHGTVTSIKRDGTEREVVVEQNEAMESVPVDWLTGLAVDWIAHNMYWSDPKRGVIEVARLNGSARYVVLSEDIGKPASLVVDAATGMLVWAGGTRMERSGLDGSNRKLLVNSSIAITDVTLDLDQQHIYWCDSGANTIERMDYDGSEHVILLNHSLENPVALTVFNDSLYWIDTTHDHGSIKLAPLGNLSDYQVLLKQAGDSLKDIQIFSKEKQSGANPCAANNGDCEQLCLFNGTHPVCACPHGSVAPNGKTCQEYESFIMFSKVVSIDSIHMTDASVQNAPFPSIKNSTLMRNAIGLAFDYSQRRLFYSDIQRGSINTVHFNGSGHSVVVERQGSVEGLAFEQLHRALYWTCNNDATISRVNLTTKGTNSSQVETIIKLRSQDKPRGIAIDSCGGRVFWTNWNSHQPSIERAFLTGYGREAIITSDIRMPNALTLDHRAHKIYWGDARLDKIERCEYDGSSRVILAKVTPQHPFALAVYGDLIFWTDWVLHAVLRVDKLTGHNVVWLRRDVARPMGIIAIANDTDDCFSNPCLALNGGCEELCGLTPAATVQCSCTEGRVLAEDGRRCFSKHSVCTDDSFRCSDGGCVPFQLTCDGIPHCTDNSDEEPGYCGHRTCPLAWFQCLNRRCIPSNLTCNSVDDCGDSSDEVNCSCSDKDHFRCANGECILRSFRCDRDPDCNDASDEIGCERRNCSLELRDMNLVNCPNTTACIHREWFCDGENDCWDMSDEQNCSNTGRYSCELNQFQCANGSCIKLDAHCDGHNDCHDENKDGISSDERNCKGRCRSDEFMCNSDGSCIPMAWHCNGQPDCADRSDENECKRQCRSDQFKCKNGECIPVSWQCDGQPDCTDQTDESEHCRMRKCSSWEFLCNSTGRCIPWAWVCDGEADCKDMADEHEDQGCKASACLADQFQCANRTCISKLFYCDGDADCIDGSDEPPSCQSHCVGGEFRCDNGKCIMDLLKCDGHDDCGDGSDEGKICKNDKDYCSGQGWFKCENGICINDTLLCNGENDCGDFSDENKCHIDECASAIPPCSHNCIDKPVGYECSCHEGFRISVKDKHLCEDINECDHHPCSQTCRNTYGSYHCSCVAGYALRPDKHSCRANSSMPAKLILANRYYIRELDLNGYSNLIAHNLTNAVALDYDWKSKCIFWSDVTAFGSSIKRLCNNTANATAEVLHSATLQNPDGLAVDWIGRNLYWCDKGLDTLEVSALDGKYRRILISEGLDEPRAVALDPIRGYLYWSDWGTRVHIGKAGMDGSDSKIIINSTLGWPNALTVAYDTNELFWADAREDYIAVADLNGDNIRIIASRSKIPHLQLHHVFALAVWEDYVYWTDWETKSVERCHKYRGDQCLSLLSTVHRPMDIRLMHPLRQPERENPCKTANCSSLCLLTPRKPFYTCACPENYILAIDGRSCISNCTSAHFECKSTYKCIPFWWKCDTQNDCGDGSDEPPDCPQFKCMPGQYQCANGHCIHPSNLCNGDDNCEDNSDEKDCHRYTCLNNQFRCPGNESVSPRCIPTSQRCDKNKDCPLGEDEDDCPPATCPPSQFKCKNDKCIPFVWVCDNDNDCGDNSDEMGGCEQRSCSHDHFRCSSGRCIPTSWQCDGDPDCSNSEDEPPSCSQPEFHMCEPTYFKCANNKCIPGRWHCDYDNDCGDNSDETDCQPRNCSESEFRCGDGRCIRGSLVCDGEYQCEDRSDEARCHSKCKNNEFQCINPQFCIFLQWKCDGDTDCADGSDEVNCSDTCTDNGFKCDNGLCINEDWRCDGQNDCEDGSDETLEMCASLACPPGRLRCRNHRCVPISAVCDGRNNCGDNSDEEPSACPNMCPPHQFRCRNGHCIDLALHCDDENDCGDNSDEEDCSNSVCRWGTCSQNCIELKHGNYKCKCASGYRQSNDGSCQAQGASAKLVLAAEAELRLMSPYKAGLVNQIFSKTILATAPGYKVDAVDVLYESQVTAFWCDHQNKRVQSMTLPLTDSRRVTRDADIHTVLTGLREPRGLAVDWVGRKLYISDLNRLLVSTLNGQFTYTLINEELQQPRDIALAPIQGLLFWADWGPAPRIETAYMDGNKRHILISVGVLWPTGLAIDYPAQRLYWADPKMLTVESVRLDGSDRQVVKQFTQEEKPYKLEVFEDNLFVSTYLTHNVLRMNKFGRGNSSHLAQGLPRLSHILIVQQNRQERHVLSRCQDFCHTSEFCLLAPKGATCTCADGFIKDSLTCRAVAIAVPACSLNCNTGTCKIVPNQGPRCVCPPQYYGQYCEHNHCSQFCKNKGMCYVDLMPPSGNNGQRRCNCPPQWTGERCETPVNVCDGQCFNNGTCQISSSGQAYCNCKTGFSGAHCQDCTKLECKNGGVCSRNETKESCQCPTAYRGRNCEKSDCDNYCSNSGTCALTTKGPQCACPPGFSGPQCERDACFNHCQNGGTCRLGAKQPECSCPPLYSGRRCELTLCEGTNPPALCNQRCDCLNNGTCEIRSGDKVCKCSELWGGDKCDIYLGHDSRCIGHCQNDGICKIRGPLYLPICLCTPGWTGTQCEQPAACQFHCLNGGTCSISDGIPYCQCTSDFIGPRCGHSKNGDAYVGEISVEGNSVVLPTLLAFGTFILVICTLGVIYFILKRRQPFSHERLQENDFNNPMYQERDAEPFTLDADKSGNFANPVYETVYNGAGSVREEKAGLLQSTTDETPPPTNEEI</sequence>
<protein>
    <recommendedName>
        <fullName evidence="19">EGF-like domain-containing protein</fullName>
    </recommendedName>
</protein>
<feature type="repeat" description="LDL-receptor class B" evidence="16">
    <location>
        <begin position="1600"/>
        <end position="1643"/>
    </location>
</feature>
<dbReference type="InterPro" id="IPR023415">
    <property type="entry name" value="LDLR_class-A_CS"/>
</dbReference>
<feature type="disulfide bond" evidence="14">
    <location>
        <begin position="2893"/>
        <end position="2903"/>
    </location>
</feature>
<dbReference type="SUPFAM" id="SSF57184">
    <property type="entry name" value="Growth factor receptor domain"/>
    <property type="match status" value="2"/>
</dbReference>
<evidence type="ECO:0000256" key="2">
    <source>
        <dbReference type="ARBA" id="ARBA00009939"/>
    </source>
</evidence>
<dbReference type="InterPro" id="IPR036055">
    <property type="entry name" value="LDL_receptor-like_sf"/>
</dbReference>
<feature type="disulfide bond" evidence="15">
    <location>
        <begin position="2185"/>
        <end position="2197"/>
    </location>
</feature>
<proteinExistence type="inferred from homology"/>
<feature type="disulfide bond" evidence="15">
    <location>
        <begin position="1841"/>
        <end position="1856"/>
    </location>
</feature>
<feature type="domain" description="EGF-like" evidence="19">
    <location>
        <begin position="2851"/>
        <end position="2888"/>
    </location>
</feature>
<keyword evidence="6" id="KW-0732">Signal</keyword>
<dbReference type="SUPFAM" id="SSF57196">
    <property type="entry name" value="EGF/Laminin"/>
    <property type="match status" value="3"/>
</dbReference>
<evidence type="ECO:0000256" key="8">
    <source>
        <dbReference type="ARBA" id="ARBA00022837"/>
    </source>
</evidence>
<feature type="disulfide bond" evidence="15">
    <location>
        <begin position="1191"/>
        <end position="1209"/>
    </location>
</feature>
<feature type="disulfide bond" evidence="14">
    <location>
        <begin position="2769"/>
        <end position="2779"/>
    </location>
</feature>
<dbReference type="InterPro" id="IPR000033">
    <property type="entry name" value="LDLR_classB_rpt"/>
</dbReference>
<feature type="repeat" description="LDL-receptor class B" evidence="16">
    <location>
        <begin position="51"/>
        <end position="93"/>
    </location>
</feature>
<feature type="region of interest" description="Disordered" evidence="17">
    <location>
        <begin position="3026"/>
        <end position="3045"/>
    </location>
</feature>
<evidence type="ECO:0000256" key="16">
    <source>
        <dbReference type="PROSITE-ProRule" id="PRU00461"/>
    </source>
</evidence>
<feature type="disulfide bond" evidence="14">
    <location>
        <begin position="2664"/>
        <end position="2674"/>
    </location>
</feature>
<dbReference type="InterPro" id="IPR001881">
    <property type="entry name" value="EGF-like_Ca-bd_dom"/>
</dbReference>
<feature type="domain" description="EGF-like" evidence="19">
    <location>
        <begin position="2660"/>
        <end position="2696"/>
    </location>
</feature>
<feature type="disulfide bond" evidence="15">
    <location>
        <begin position="1108"/>
        <end position="1126"/>
    </location>
</feature>
<dbReference type="FunFam" id="4.10.400.10:FF:000007">
    <property type="entry name" value="Low density lipoprotein receptor-related protein 1"/>
    <property type="match status" value="1"/>
</dbReference>
<feature type="disulfide bond" evidence="15">
    <location>
        <begin position="2145"/>
        <end position="2157"/>
    </location>
</feature>
<name>A0A8K0CAA1_IGNLU</name>
<feature type="disulfide bond" evidence="14">
    <location>
        <begin position="2859"/>
        <end position="2876"/>
    </location>
</feature>
<evidence type="ECO:0000256" key="18">
    <source>
        <dbReference type="SAM" id="Phobius"/>
    </source>
</evidence>
<keyword evidence="8" id="KW-0106">Calcium</keyword>
<dbReference type="PANTHER" id="PTHR22722">
    <property type="entry name" value="LOW-DENSITY LIPOPROTEIN RECEPTOR-RELATED PROTEIN 2-RELATED"/>
    <property type="match status" value="1"/>
</dbReference>
<feature type="repeat" description="LDL-receptor class B" evidence="16">
    <location>
        <begin position="402"/>
        <end position="444"/>
    </location>
</feature>
<feature type="domain" description="EGF-like" evidence="19">
    <location>
        <begin position="2616"/>
        <end position="2658"/>
    </location>
</feature>
<feature type="disulfide bond" evidence="15">
    <location>
        <begin position="2192"/>
        <end position="2210"/>
    </location>
</feature>
<feature type="disulfide bond" evidence="14">
    <location>
        <begin position="2855"/>
        <end position="2865"/>
    </location>
</feature>
<feature type="disulfide bond" evidence="15">
    <location>
        <begin position="1995"/>
        <end position="2013"/>
    </location>
</feature>
<dbReference type="OrthoDB" id="9990982at2759"/>
<comment type="similarity">
    <text evidence="2">Belongs to the LDLR family.</text>
</comment>
<feature type="repeat" description="LDL-receptor class B" evidence="16">
    <location>
        <begin position="2405"/>
        <end position="2448"/>
    </location>
</feature>
<dbReference type="SMART" id="SM00135">
    <property type="entry name" value="LY"/>
    <property type="match status" value="22"/>
</dbReference>
<dbReference type="InterPro" id="IPR002172">
    <property type="entry name" value="LDrepeatLR_classA_rpt"/>
</dbReference>
<feature type="disulfide bond" evidence="15">
    <location>
        <begin position="2152"/>
        <end position="2170"/>
    </location>
</feature>
<keyword evidence="4" id="KW-0254">Endocytosis</keyword>
<feature type="domain" description="EGF-like" evidence="19">
    <location>
        <begin position="1426"/>
        <end position="1464"/>
    </location>
</feature>
<dbReference type="PROSITE" id="PS00022">
    <property type="entry name" value="EGF_1"/>
    <property type="match status" value="6"/>
</dbReference>
<feature type="disulfide bond" evidence="15">
    <location>
        <begin position="1101"/>
        <end position="1113"/>
    </location>
</feature>
<evidence type="ECO:0000256" key="14">
    <source>
        <dbReference type="PROSITE-ProRule" id="PRU00076"/>
    </source>
</evidence>
<feature type="disulfide bond" evidence="15">
    <location>
        <begin position="1021"/>
        <end position="1039"/>
    </location>
</feature>
<feature type="disulfide bond" evidence="15">
    <location>
        <begin position="1368"/>
        <end position="1383"/>
    </location>
</feature>
<feature type="domain" description="EGF-like" evidence="19">
    <location>
        <begin position="2889"/>
        <end position="2924"/>
    </location>
</feature>
<feature type="disulfide bond" evidence="14">
    <location>
        <begin position="2648"/>
        <end position="2657"/>
    </location>
</feature>
<dbReference type="GO" id="GO:0005041">
    <property type="term" value="F:low-density lipoprotein particle receptor activity"/>
    <property type="evidence" value="ECO:0007669"/>
    <property type="project" value="TreeGrafter"/>
</dbReference>
<evidence type="ECO:0000256" key="17">
    <source>
        <dbReference type="SAM" id="MobiDB-lite"/>
    </source>
</evidence>
<evidence type="ECO:0000256" key="10">
    <source>
        <dbReference type="ARBA" id="ARBA00023136"/>
    </source>
</evidence>
<dbReference type="InterPro" id="IPR051221">
    <property type="entry name" value="LDLR-related"/>
</dbReference>
<dbReference type="GO" id="GO:0005886">
    <property type="term" value="C:plasma membrane"/>
    <property type="evidence" value="ECO:0007669"/>
    <property type="project" value="TreeGrafter"/>
</dbReference>
<dbReference type="CDD" id="cd00054">
    <property type="entry name" value="EGF_CA"/>
    <property type="match status" value="1"/>
</dbReference>
<dbReference type="InterPro" id="IPR009030">
    <property type="entry name" value="Growth_fac_rcpt_cys_sf"/>
</dbReference>
<feature type="repeat" description="LDL-receptor class B" evidence="16">
    <location>
        <begin position="485"/>
        <end position="527"/>
    </location>
</feature>
<keyword evidence="13" id="KW-0325">Glycoprotein</keyword>
<comment type="caution">
    <text evidence="20">The sequence shown here is derived from an EMBL/GenBank/DDBJ whole genome shotgun (WGS) entry which is preliminary data.</text>
</comment>
<dbReference type="FunFam" id="2.10.25.10:FF:000009">
    <property type="entry name" value="Low-density lipoprotein receptor isoform 1"/>
    <property type="match status" value="1"/>
</dbReference>
<keyword evidence="3 14" id="KW-0245">EGF-like domain</keyword>
<dbReference type="FunFam" id="4.10.400.10:FF:000013">
    <property type="entry name" value="Prolow-density lipoprotein receptor-related protein 1"/>
    <property type="match status" value="1"/>
</dbReference>
<dbReference type="FunFam" id="4.10.400.10:FF:000011">
    <property type="entry name" value="Low-density lipoprotein receptor-related protein 1"/>
    <property type="match status" value="1"/>
</dbReference>
<dbReference type="Gene3D" id="2.10.25.10">
    <property type="entry name" value="Laminin"/>
    <property type="match status" value="8"/>
</dbReference>
<evidence type="ECO:0000256" key="1">
    <source>
        <dbReference type="ARBA" id="ARBA00004479"/>
    </source>
</evidence>
<dbReference type="InterPro" id="IPR000742">
    <property type="entry name" value="EGF"/>
</dbReference>
<evidence type="ECO:0000256" key="13">
    <source>
        <dbReference type="ARBA" id="ARBA00023180"/>
    </source>
</evidence>
<evidence type="ECO:0000256" key="15">
    <source>
        <dbReference type="PROSITE-ProRule" id="PRU00124"/>
    </source>
</evidence>
<dbReference type="FunFam" id="4.10.400.10:FF:000002">
    <property type="entry name" value="Low-density lipoprotein receptor-related protein 1"/>
    <property type="match status" value="1"/>
</dbReference>
<feature type="domain" description="EGF-like" evidence="19">
    <location>
        <begin position="2730"/>
        <end position="2763"/>
    </location>
</feature>
<feature type="disulfide bond" evidence="15">
    <location>
        <begin position="2204"/>
        <end position="2219"/>
    </location>
</feature>
<feature type="disulfide bond" evidence="14">
    <location>
        <begin position="2620"/>
        <end position="2630"/>
    </location>
</feature>
<dbReference type="GO" id="GO:0005509">
    <property type="term" value="F:calcium ion binding"/>
    <property type="evidence" value="ECO:0007669"/>
    <property type="project" value="InterPro"/>
</dbReference>
<feature type="disulfide bond" evidence="15">
    <location>
        <begin position="1267"/>
        <end position="1279"/>
    </location>
</feature>
<dbReference type="PRINTS" id="PR00261">
    <property type="entry name" value="LDLRECEPTOR"/>
</dbReference>
<dbReference type="PROSITE" id="PS51120">
    <property type="entry name" value="LDLRB"/>
    <property type="match status" value="9"/>
</dbReference>
<feature type="disulfide bond" evidence="15">
    <location>
        <begin position="2034"/>
        <end position="2052"/>
    </location>
</feature>
<feature type="disulfide bond" evidence="15">
    <location>
        <begin position="2046"/>
        <end position="2061"/>
    </location>
</feature>
<organism evidence="20 21">
    <name type="scientific">Ignelater luminosus</name>
    <name type="common">Cucubano</name>
    <name type="synonym">Pyrophorus luminosus</name>
    <dbReference type="NCBI Taxonomy" id="2038154"/>
    <lineage>
        <taxon>Eukaryota</taxon>
        <taxon>Metazoa</taxon>
        <taxon>Ecdysozoa</taxon>
        <taxon>Arthropoda</taxon>
        <taxon>Hexapoda</taxon>
        <taxon>Insecta</taxon>
        <taxon>Pterygota</taxon>
        <taxon>Neoptera</taxon>
        <taxon>Endopterygota</taxon>
        <taxon>Coleoptera</taxon>
        <taxon>Polyphaga</taxon>
        <taxon>Elateriformia</taxon>
        <taxon>Elateroidea</taxon>
        <taxon>Elateridae</taxon>
        <taxon>Agrypninae</taxon>
        <taxon>Pyrophorini</taxon>
        <taxon>Ignelater</taxon>
    </lineage>
</organism>
<feature type="repeat" description="LDL-receptor class B" evidence="16">
    <location>
        <begin position="801"/>
        <end position="843"/>
    </location>
</feature>
<keyword evidence="7" id="KW-0677">Repeat</keyword>
<dbReference type="PROSITE" id="PS50026">
    <property type="entry name" value="EGF_3"/>
    <property type="match status" value="7"/>
</dbReference>
<feature type="disulfide bond" evidence="15">
    <location>
        <begin position="1988"/>
        <end position="2000"/>
    </location>
</feature>
<feature type="disulfide bond" evidence="15">
    <location>
        <begin position="1952"/>
        <end position="1970"/>
    </location>
</feature>
<feature type="disulfide bond" evidence="15">
    <location>
        <begin position="2027"/>
        <end position="2039"/>
    </location>
</feature>
<evidence type="ECO:0000256" key="11">
    <source>
        <dbReference type="ARBA" id="ARBA00023157"/>
    </source>
</evidence>
<feature type="disulfide bond" evidence="14">
    <location>
        <begin position="2878"/>
        <end position="2887"/>
    </location>
</feature>
<evidence type="ECO:0000256" key="4">
    <source>
        <dbReference type="ARBA" id="ARBA00022583"/>
    </source>
</evidence>
<keyword evidence="21" id="KW-1185">Reference proteome</keyword>
<evidence type="ECO:0000256" key="6">
    <source>
        <dbReference type="ARBA" id="ARBA00022729"/>
    </source>
</evidence>
<feature type="disulfide bond" evidence="15">
    <location>
        <begin position="1885"/>
        <end position="1900"/>
    </location>
</feature>
<dbReference type="Pfam" id="PF00058">
    <property type="entry name" value="Ldl_recept_b"/>
    <property type="match status" value="6"/>
</dbReference>
<feature type="repeat" description="LDL-receptor class B" evidence="16">
    <location>
        <begin position="756"/>
        <end position="800"/>
    </location>
</feature>
<dbReference type="SMART" id="SM00192">
    <property type="entry name" value="LDLa"/>
    <property type="match status" value="22"/>
</dbReference>
<keyword evidence="10 18" id="KW-0472">Membrane</keyword>
<feature type="disulfide bond" evidence="15">
    <location>
        <begin position="1912"/>
        <end position="1930"/>
    </location>
</feature>
<comment type="caution">
    <text evidence="14">Lacks conserved residue(s) required for the propagation of feature annotation.</text>
</comment>
<dbReference type="InterPro" id="IPR000152">
    <property type="entry name" value="EGF-type_Asp/Asn_hydroxyl_site"/>
</dbReference>
<comment type="subcellular location">
    <subcellularLocation>
        <location evidence="1">Membrane</location>
        <topology evidence="1">Single-pass type I membrane protein</topology>
    </subcellularLocation>
</comment>
<feature type="repeat" description="LDL-receptor class B" evidence="16">
    <location>
        <begin position="2449"/>
        <end position="2492"/>
    </location>
</feature>
<dbReference type="InterPro" id="IPR018097">
    <property type="entry name" value="EGF_Ca-bd_CS"/>
</dbReference>
<reference evidence="20" key="1">
    <citation type="submission" date="2019-08" db="EMBL/GenBank/DDBJ databases">
        <title>The genome of the North American firefly Photinus pyralis.</title>
        <authorList>
            <consortium name="Photinus pyralis genome working group"/>
            <person name="Fallon T.R."/>
            <person name="Sander Lower S.E."/>
            <person name="Weng J.-K."/>
        </authorList>
    </citation>
    <scope>NUCLEOTIDE SEQUENCE</scope>
    <source>
        <strain evidence="20">TRF0915ILg1</strain>
        <tissue evidence="20">Whole body</tissue>
    </source>
</reference>
<evidence type="ECO:0000256" key="7">
    <source>
        <dbReference type="ARBA" id="ARBA00022737"/>
    </source>
</evidence>
<dbReference type="SUPFAM" id="SSF63825">
    <property type="entry name" value="YWTD domain"/>
    <property type="match status" value="5"/>
</dbReference>
<feature type="transmembrane region" description="Helical" evidence="18">
    <location>
        <begin position="2943"/>
        <end position="2968"/>
    </location>
</feature>
<feature type="disulfide bond" evidence="15">
    <location>
        <begin position="2104"/>
        <end position="2116"/>
    </location>
</feature>
<feature type="domain" description="EGF-like" evidence="19">
    <location>
        <begin position="2765"/>
        <end position="2800"/>
    </location>
</feature>
<dbReference type="InterPro" id="IPR011042">
    <property type="entry name" value="6-blade_b-propeller_TolB-like"/>
</dbReference>
<dbReference type="CDD" id="cd00112">
    <property type="entry name" value="LDLa"/>
    <property type="match status" value="22"/>
</dbReference>
<dbReference type="SUPFAM" id="SSF57424">
    <property type="entry name" value="LDL receptor-like module"/>
    <property type="match status" value="21"/>
</dbReference>
<accession>A0A8K0CAA1</accession>
<feature type="disulfide bond" evidence="15">
    <location>
        <begin position="1945"/>
        <end position="1957"/>
    </location>
</feature>
<feature type="disulfide bond" evidence="15">
    <location>
        <begin position="2111"/>
        <end position="2129"/>
    </location>
</feature>
<evidence type="ECO:0000259" key="19">
    <source>
        <dbReference type="PROSITE" id="PS50026"/>
    </source>
</evidence>
<feature type="disulfide bond" evidence="15">
    <location>
        <begin position="1822"/>
        <end position="1834"/>
    </location>
</feature>
<dbReference type="PANTHER" id="PTHR22722:SF5">
    <property type="entry name" value="LOW-DENSITY LIPOPROTEIN RECEPTOR-RELATED PROTEIN 1B"/>
    <property type="match status" value="1"/>
</dbReference>
<feature type="disulfide bond" evidence="14">
    <location>
        <begin position="2914"/>
        <end position="2923"/>
    </location>
</feature>
<feature type="disulfide bond" evidence="14">
    <location>
        <begin position="2790"/>
        <end position="2799"/>
    </location>
</feature>
<keyword evidence="5 18" id="KW-0812">Transmembrane</keyword>
<dbReference type="GO" id="GO:0043235">
    <property type="term" value="C:receptor complex"/>
    <property type="evidence" value="ECO:0007669"/>
    <property type="project" value="TreeGrafter"/>
</dbReference>
<dbReference type="Pfam" id="PF00057">
    <property type="entry name" value="Ldl_recept_a"/>
    <property type="match status" value="21"/>
</dbReference>
<dbReference type="FunFam" id="2.120.10.30:FF:000035">
    <property type="entry name" value="Low-density lipoprotein receptor-related protein 2"/>
    <property type="match status" value="1"/>
</dbReference>
<evidence type="ECO:0000256" key="9">
    <source>
        <dbReference type="ARBA" id="ARBA00022989"/>
    </source>
</evidence>
<feature type="disulfide bond" evidence="15">
    <location>
        <begin position="1184"/>
        <end position="1196"/>
    </location>
</feature>
<feature type="repeat" description="LDL-receptor class B" evidence="16">
    <location>
        <begin position="1557"/>
        <end position="1599"/>
    </location>
</feature>
<dbReference type="GO" id="GO:0006897">
    <property type="term" value="P:endocytosis"/>
    <property type="evidence" value="ECO:0007669"/>
    <property type="project" value="UniProtKB-KW"/>
</dbReference>
<feature type="disulfide bond" evidence="14">
    <location>
        <begin position="2686"/>
        <end position="2695"/>
    </location>
</feature>
<dbReference type="PROSITE" id="PS01187">
    <property type="entry name" value="EGF_CA"/>
    <property type="match status" value="1"/>
</dbReference>
<dbReference type="Proteomes" id="UP000801492">
    <property type="component" value="Unassembled WGS sequence"/>
</dbReference>
<feature type="disulfide bond" evidence="15">
    <location>
        <begin position="1313"/>
        <end position="1331"/>
    </location>
</feature>
<feature type="disulfide bond" evidence="15">
    <location>
        <begin position="1165"/>
        <end position="1180"/>
    </location>
</feature>
<evidence type="ECO:0000313" key="20">
    <source>
        <dbReference type="EMBL" id="KAF2883538.1"/>
    </source>
</evidence>
<keyword evidence="11 14" id="KW-1015">Disulfide bond</keyword>
<evidence type="ECO:0000256" key="12">
    <source>
        <dbReference type="ARBA" id="ARBA00023170"/>
    </source>
</evidence>
<dbReference type="PROSITE" id="PS50068">
    <property type="entry name" value="LDLRA_2"/>
    <property type="match status" value="22"/>
</dbReference>
<feature type="disulfide bond" evidence="15">
    <location>
        <begin position="1356"/>
        <end position="1374"/>
    </location>
</feature>
<feature type="disulfide bond" evidence="15">
    <location>
        <begin position="2007"/>
        <end position="2022"/>
    </location>
</feature>
<evidence type="ECO:0000256" key="5">
    <source>
        <dbReference type="ARBA" id="ARBA00022692"/>
    </source>
</evidence>
<dbReference type="SMART" id="SM00179">
    <property type="entry name" value="EGF_CA"/>
    <property type="match status" value="4"/>
</dbReference>
<feature type="disulfide bond" evidence="15">
    <location>
        <begin position="1829"/>
        <end position="1847"/>
    </location>
</feature>
<feature type="disulfide bond" evidence="15">
    <location>
        <begin position="1274"/>
        <end position="1292"/>
    </location>
</feature>
<evidence type="ECO:0000256" key="3">
    <source>
        <dbReference type="ARBA" id="ARBA00022536"/>
    </source>
</evidence>
<gene>
    <name evidence="20" type="ORF">ILUMI_22602</name>
</gene>
<dbReference type="PROSITE" id="PS01186">
    <property type="entry name" value="EGF_2"/>
    <property type="match status" value="3"/>
</dbReference>
<keyword evidence="12" id="KW-0675">Receptor</keyword>
<keyword evidence="9 18" id="KW-1133">Transmembrane helix</keyword>
<dbReference type="PROSITE" id="PS00010">
    <property type="entry name" value="ASX_HYDROXYL"/>
    <property type="match status" value="2"/>
</dbReference>